<dbReference type="SUPFAM" id="SSF51219">
    <property type="entry name" value="TRAP-like"/>
    <property type="match status" value="1"/>
</dbReference>
<dbReference type="PANTHER" id="PTHR43657">
    <property type="entry name" value="TRYPTOPHAN RNA-BINDING ATTENUATOR PROTEIN-LIKE PROTEIN"/>
    <property type="match status" value="1"/>
</dbReference>
<dbReference type="RefSeq" id="WP_004516616.1">
    <property type="nucleotide sequence ID" value="NZ_FNOF01000006.1"/>
</dbReference>
<name>A0A1H2W890_HALVA</name>
<dbReference type="AlphaFoldDB" id="A0A1H2W890"/>
<dbReference type="EMBL" id="FNOF01000006">
    <property type="protein sequence ID" value="SDW76676.1"/>
    <property type="molecule type" value="Genomic_DNA"/>
</dbReference>
<dbReference type="InterPro" id="IPR016031">
    <property type="entry name" value="Trp_RNA-bd_attenuator-like_dom"/>
</dbReference>
<evidence type="ECO:0000313" key="2">
    <source>
        <dbReference type="Proteomes" id="UP000182573"/>
    </source>
</evidence>
<dbReference type="Proteomes" id="UP000182573">
    <property type="component" value="Unassembled WGS sequence"/>
</dbReference>
<accession>A0A1H2W890</accession>
<organism evidence="1 2">
    <name type="scientific">Haloarcula vallismortis</name>
    <name type="common">Halobacterium vallismortis</name>
    <dbReference type="NCBI Taxonomy" id="28442"/>
    <lineage>
        <taxon>Archaea</taxon>
        <taxon>Methanobacteriati</taxon>
        <taxon>Methanobacteriota</taxon>
        <taxon>Stenosarchaea group</taxon>
        <taxon>Halobacteria</taxon>
        <taxon>Halobacteriales</taxon>
        <taxon>Haloarculaceae</taxon>
        <taxon>Haloarcula</taxon>
    </lineage>
</organism>
<sequence length="237" mass="24605">MNIELTHKPSYTHVRADLDSGESILAEPGAMVSHSPTIEIETTTSRDGLLSSAKSMLGGESLLANEFTARGGSGTLTLAPPTPGDVHHHELTGETLYAVDGAFLAADPDIDIDSEFGGIKSLLAGASITPLALKGTGNVLIEAFGGLETVELDAGESYTIDNDHVVAWEESVNFDAHRVGGLKSTLLSGEGLVMDFTGPGTVWYQTRGLDSFTSAIADALPGTGDNDGDATGLDDFI</sequence>
<proteinExistence type="predicted"/>
<dbReference type="InterPro" id="IPR036983">
    <property type="entry name" value="AIM24_sf"/>
</dbReference>
<dbReference type="Gene3D" id="3.60.160.10">
    <property type="entry name" value="Mitochondrial biogenesis AIM24"/>
    <property type="match status" value="1"/>
</dbReference>
<evidence type="ECO:0000313" key="1">
    <source>
        <dbReference type="EMBL" id="SDW76676.1"/>
    </source>
</evidence>
<dbReference type="NCBIfam" id="TIGR00266">
    <property type="entry name" value="TIGR00266 family protein"/>
    <property type="match status" value="1"/>
</dbReference>
<dbReference type="PANTHER" id="PTHR43657:SF1">
    <property type="entry name" value="ALTERED INHERITANCE OF MITOCHONDRIA PROTEIN 24, MITOCHONDRIAL"/>
    <property type="match status" value="1"/>
</dbReference>
<reference evidence="1 2" key="1">
    <citation type="submission" date="2016-10" db="EMBL/GenBank/DDBJ databases">
        <authorList>
            <person name="de Groot N.N."/>
        </authorList>
    </citation>
    <scope>NUCLEOTIDE SEQUENCE [LARGE SCALE GENOMIC DNA]</scope>
    <source>
        <strain evidence="1 2">DSM 3756</strain>
    </source>
</reference>
<gene>
    <name evidence="1" type="ORF">SAMN05443574_106214</name>
</gene>
<dbReference type="InterPro" id="IPR002838">
    <property type="entry name" value="AIM24"/>
</dbReference>
<protein>
    <submittedName>
        <fullName evidence="1">TIGR00266 family protein</fullName>
    </submittedName>
</protein>
<dbReference type="Pfam" id="PF01987">
    <property type="entry name" value="AIM24"/>
    <property type="match status" value="1"/>
</dbReference>